<feature type="transmembrane region" description="Helical" evidence="5">
    <location>
        <begin position="23"/>
        <end position="46"/>
    </location>
</feature>
<evidence type="ECO:0000313" key="6">
    <source>
        <dbReference type="EMBL" id="KXH53779.1"/>
    </source>
</evidence>
<protein>
    <submittedName>
        <fullName evidence="6">Sphingoid long-chain base transporter RSB1</fullName>
    </submittedName>
</protein>
<evidence type="ECO:0000256" key="4">
    <source>
        <dbReference type="ARBA" id="ARBA00023136"/>
    </source>
</evidence>
<dbReference type="GO" id="GO:0000324">
    <property type="term" value="C:fungal-type vacuole"/>
    <property type="evidence" value="ECO:0007669"/>
    <property type="project" value="TreeGrafter"/>
</dbReference>
<name>A0A135U054_9PEZI</name>
<sequence>MTSSPCTLTTCDVSDSPYGYRPALTGSAVFATVSALCLVINGAVAARSTQRHAATPFSVIVALACVLELLGWVDRMAGWSDPWAVYPLLQSKALLTIAPIFVTSSIYVCLAPMVRILGTEHSFIKPELYTTILLPLDGLALLLQIVGLGVGFQHVPYTLSSQTSYAPNNVGAKIVLAGLAVQLATLVTAGLSLAFILLRAARSYRQYGYTTFHRDVGYVPLTGRFRIFAGAVPSAMVVLFGRMCFRVAEYAEGFRGPLARGGGEGLFLGLEGFLVGYALLAIVGCHPALFLKDGKMVSRIESEPFVGIDGVGSTGGNGDHERDLEELSKVYQRHHEEEERLSRFERV</sequence>
<comment type="caution">
    <text evidence="6">The sequence shown here is derived from an EMBL/GenBank/DDBJ whole genome shotgun (WGS) entry which is preliminary data.</text>
</comment>
<dbReference type="GO" id="GO:0005886">
    <property type="term" value="C:plasma membrane"/>
    <property type="evidence" value="ECO:0007669"/>
    <property type="project" value="TreeGrafter"/>
</dbReference>
<accession>A0A135U054</accession>
<reference evidence="6 7" key="1">
    <citation type="submission" date="2014-02" db="EMBL/GenBank/DDBJ databases">
        <title>The genome sequence of Colletotrichum simmondsii CBS122122.</title>
        <authorList>
            <person name="Baroncelli R."/>
            <person name="Thon M.R."/>
        </authorList>
    </citation>
    <scope>NUCLEOTIDE SEQUENCE [LARGE SCALE GENOMIC DNA]</scope>
    <source>
        <strain evidence="6 7">CBS122122</strain>
    </source>
</reference>
<dbReference type="OrthoDB" id="4521223at2759"/>
<feature type="transmembrane region" description="Helical" evidence="5">
    <location>
        <begin position="268"/>
        <end position="291"/>
    </location>
</feature>
<evidence type="ECO:0000256" key="3">
    <source>
        <dbReference type="ARBA" id="ARBA00022989"/>
    </source>
</evidence>
<gene>
    <name evidence="6" type="ORF">CSIM01_13645</name>
</gene>
<keyword evidence="7" id="KW-1185">Reference proteome</keyword>
<feature type="transmembrane region" description="Helical" evidence="5">
    <location>
        <begin position="93"/>
        <end position="116"/>
    </location>
</feature>
<keyword evidence="3 5" id="KW-1133">Transmembrane helix</keyword>
<evidence type="ECO:0000256" key="5">
    <source>
        <dbReference type="SAM" id="Phobius"/>
    </source>
</evidence>
<dbReference type="PANTHER" id="PTHR31465">
    <property type="entry name" value="PROTEIN RTA1-RELATED"/>
    <property type="match status" value="1"/>
</dbReference>
<evidence type="ECO:0000256" key="2">
    <source>
        <dbReference type="ARBA" id="ARBA00022692"/>
    </source>
</evidence>
<keyword evidence="4 5" id="KW-0472">Membrane</keyword>
<keyword evidence="2 5" id="KW-0812">Transmembrane</keyword>
<feature type="transmembrane region" description="Helical" evidence="5">
    <location>
        <begin position="174"/>
        <end position="198"/>
    </location>
</feature>
<evidence type="ECO:0000256" key="1">
    <source>
        <dbReference type="ARBA" id="ARBA00004141"/>
    </source>
</evidence>
<dbReference type="Proteomes" id="UP000070328">
    <property type="component" value="Unassembled WGS sequence"/>
</dbReference>
<dbReference type="Pfam" id="PF04479">
    <property type="entry name" value="RTA1"/>
    <property type="match status" value="1"/>
</dbReference>
<dbReference type="InterPro" id="IPR007568">
    <property type="entry name" value="RTA1"/>
</dbReference>
<evidence type="ECO:0000313" key="7">
    <source>
        <dbReference type="Proteomes" id="UP000070328"/>
    </source>
</evidence>
<feature type="transmembrane region" description="Helical" evidence="5">
    <location>
        <begin position="128"/>
        <end position="154"/>
    </location>
</feature>
<organism evidence="6 7">
    <name type="scientific">Colletotrichum simmondsii</name>
    <dbReference type="NCBI Taxonomy" id="703756"/>
    <lineage>
        <taxon>Eukaryota</taxon>
        <taxon>Fungi</taxon>
        <taxon>Dikarya</taxon>
        <taxon>Ascomycota</taxon>
        <taxon>Pezizomycotina</taxon>
        <taxon>Sordariomycetes</taxon>
        <taxon>Hypocreomycetidae</taxon>
        <taxon>Glomerellales</taxon>
        <taxon>Glomerellaceae</taxon>
        <taxon>Colletotrichum</taxon>
        <taxon>Colletotrichum acutatum species complex</taxon>
    </lineage>
</organism>
<dbReference type="EMBL" id="JFBX01000003">
    <property type="protein sequence ID" value="KXH53779.1"/>
    <property type="molecule type" value="Genomic_DNA"/>
</dbReference>
<comment type="subcellular location">
    <subcellularLocation>
        <location evidence="1">Membrane</location>
        <topology evidence="1">Multi-pass membrane protein</topology>
    </subcellularLocation>
</comment>
<proteinExistence type="predicted"/>
<feature type="transmembrane region" description="Helical" evidence="5">
    <location>
        <begin position="53"/>
        <end position="73"/>
    </location>
</feature>
<dbReference type="AlphaFoldDB" id="A0A135U054"/>
<feature type="transmembrane region" description="Helical" evidence="5">
    <location>
        <begin position="227"/>
        <end position="248"/>
    </location>
</feature>
<dbReference type="PANTHER" id="PTHR31465:SF7">
    <property type="entry name" value="SPHINGOID LONG-CHAIN BASE TRANSPORTER RSB1"/>
    <property type="match status" value="1"/>
</dbReference>